<protein>
    <recommendedName>
        <fullName evidence="4">DUF2897 family protein</fullName>
    </recommendedName>
</protein>
<name>A0A4R2KZ57_9GAMM</name>
<feature type="region of interest" description="Disordered" evidence="1">
    <location>
        <begin position="34"/>
        <end position="57"/>
    </location>
</feature>
<evidence type="ECO:0000313" key="2">
    <source>
        <dbReference type="EMBL" id="TCO78472.1"/>
    </source>
</evidence>
<dbReference type="RefSeq" id="WP_162883858.1">
    <property type="nucleotide sequence ID" value="NZ_QQSW01000006.1"/>
</dbReference>
<evidence type="ECO:0000256" key="1">
    <source>
        <dbReference type="SAM" id="MobiDB-lite"/>
    </source>
</evidence>
<dbReference type="Proteomes" id="UP000294980">
    <property type="component" value="Unassembled WGS sequence"/>
</dbReference>
<organism evidence="2 3">
    <name type="scientific">Chromatocurvus halotolerans</name>
    <dbReference type="NCBI Taxonomy" id="1132028"/>
    <lineage>
        <taxon>Bacteria</taxon>
        <taxon>Pseudomonadati</taxon>
        <taxon>Pseudomonadota</taxon>
        <taxon>Gammaproteobacteria</taxon>
        <taxon>Cellvibrionales</taxon>
        <taxon>Halieaceae</taxon>
        <taxon>Chromatocurvus</taxon>
    </lineage>
</organism>
<accession>A0A4R2KZ57</accession>
<evidence type="ECO:0000313" key="3">
    <source>
        <dbReference type="Proteomes" id="UP000294980"/>
    </source>
</evidence>
<keyword evidence="3" id="KW-1185">Reference proteome</keyword>
<dbReference type="AlphaFoldDB" id="A0A4R2KZ57"/>
<evidence type="ECO:0008006" key="4">
    <source>
        <dbReference type="Google" id="ProtNLM"/>
    </source>
</evidence>
<proteinExistence type="predicted"/>
<feature type="compositionally biased region" description="Basic and acidic residues" evidence="1">
    <location>
        <begin position="34"/>
        <end position="46"/>
    </location>
</feature>
<reference evidence="2 3" key="1">
    <citation type="submission" date="2019-03" db="EMBL/GenBank/DDBJ databases">
        <title>Genomic Encyclopedia of Type Strains, Phase IV (KMG-IV): sequencing the most valuable type-strain genomes for metagenomic binning, comparative biology and taxonomic classification.</title>
        <authorList>
            <person name="Goeker M."/>
        </authorList>
    </citation>
    <scope>NUCLEOTIDE SEQUENCE [LARGE SCALE GENOMIC DNA]</scope>
    <source>
        <strain evidence="2 3">DSM 23344</strain>
    </source>
</reference>
<gene>
    <name evidence="2" type="ORF">EV688_101289</name>
</gene>
<sequence length="57" mass="6602">MNTPIALLLVVVFLLGVGLFAKAYIQGMRFGERMEEKKNRRKEEQKQMSQPHPTDEP</sequence>
<dbReference type="EMBL" id="SLWX01000001">
    <property type="protein sequence ID" value="TCO78472.1"/>
    <property type="molecule type" value="Genomic_DNA"/>
</dbReference>
<comment type="caution">
    <text evidence="2">The sequence shown here is derived from an EMBL/GenBank/DDBJ whole genome shotgun (WGS) entry which is preliminary data.</text>
</comment>